<dbReference type="Gene3D" id="3.30.930.10">
    <property type="entry name" value="Bira Bifunctional Protein, Domain 2"/>
    <property type="match status" value="1"/>
</dbReference>
<evidence type="ECO:0000256" key="4">
    <source>
        <dbReference type="ARBA" id="ARBA00022840"/>
    </source>
</evidence>
<sequence>MLRTAKSLDTSNARAIRRWIGGRCIHASPSNLPKPRLNIRALIENKDKKIEDIARRNVFRSSPSDIIHTILALSEEHQRVSSRLHSAIAASKALTNDGKSKPDPEALRRAREVKALKKKYEDELAEVDDQMSILAESLPNDTHPQTPLGPESNAKILEQYPPTEKLIPPSLSRDHLNVAKTFNLIDLEAGAKVTGSSWAYLLNEGAMLEHALVSYALSTVLKHGFTLVAPPDVIRTDIAARCGFHPREHRSALQQSYTLGPSEPGLVLAGTAEIPLAGLYANTILDLSKGPKKLVSVGKAFRAEAGARGKDTKGLYRLHQFTKVEMFVICEQKESERVMEDLKNIQLEIIRGLGIPYRLLDMPSEELGATAYRKYDVEAWMPGRGSWGEITSLSNCTDYQARRLLMTHRRHGPSAPEIDKEGHRTSLPFVHTLNGTAAAIPRLIIALLENGVVLEGGKIRSLRLPSALRPSWFSQSDKVPIEWI</sequence>
<evidence type="ECO:0000313" key="12">
    <source>
        <dbReference type="EMBL" id="KZT36590.1"/>
    </source>
</evidence>
<evidence type="ECO:0000256" key="8">
    <source>
        <dbReference type="PIRSR" id="PIRSR001529-1"/>
    </source>
</evidence>
<evidence type="ECO:0000256" key="3">
    <source>
        <dbReference type="ARBA" id="ARBA00022741"/>
    </source>
</evidence>
<dbReference type="OrthoDB" id="10264585at2759"/>
<dbReference type="EMBL" id="KV428103">
    <property type="protein sequence ID" value="KZT36590.1"/>
    <property type="molecule type" value="Genomic_DNA"/>
</dbReference>
<evidence type="ECO:0000256" key="9">
    <source>
        <dbReference type="PIRSR" id="PIRSR001529-2"/>
    </source>
</evidence>
<dbReference type="PANTHER" id="PTHR11778">
    <property type="entry name" value="SERYL-TRNA SYNTHETASE"/>
    <property type="match status" value="1"/>
</dbReference>
<feature type="binding site" evidence="8">
    <location>
        <position position="302"/>
    </location>
    <ligand>
        <name>L-serine</name>
        <dbReference type="ChEBI" id="CHEBI:33384"/>
    </ligand>
</feature>
<dbReference type="InterPro" id="IPR002314">
    <property type="entry name" value="aa-tRNA-synt_IIb"/>
</dbReference>
<reference evidence="12 13" key="1">
    <citation type="journal article" date="2016" name="Mol. Biol. Evol.">
        <title>Comparative Genomics of Early-Diverging Mushroom-Forming Fungi Provides Insights into the Origins of Lignocellulose Decay Capabilities.</title>
        <authorList>
            <person name="Nagy L.G."/>
            <person name="Riley R."/>
            <person name="Tritt A."/>
            <person name="Adam C."/>
            <person name="Daum C."/>
            <person name="Floudas D."/>
            <person name="Sun H."/>
            <person name="Yadav J.S."/>
            <person name="Pangilinan J."/>
            <person name="Larsson K.H."/>
            <person name="Matsuura K."/>
            <person name="Barry K."/>
            <person name="Labutti K."/>
            <person name="Kuo R."/>
            <person name="Ohm R.A."/>
            <person name="Bhattacharya S.S."/>
            <person name="Shirouzu T."/>
            <person name="Yoshinaga Y."/>
            <person name="Martin F.M."/>
            <person name="Grigoriev I.V."/>
            <person name="Hibbett D.S."/>
        </authorList>
    </citation>
    <scope>NUCLEOTIDE SEQUENCE [LARGE SCALE GENOMIC DNA]</scope>
    <source>
        <strain evidence="12 13">HHB10207 ss-3</strain>
    </source>
</reference>
<keyword evidence="5 12" id="KW-0030">Aminoacyl-tRNA synthetase</keyword>
<dbReference type="GO" id="GO:0006434">
    <property type="term" value="P:seryl-tRNA aminoacylation"/>
    <property type="evidence" value="ECO:0007669"/>
    <property type="project" value="InterPro"/>
</dbReference>
<dbReference type="AlphaFoldDB" id="A0A166BP23"/>
<dbReference type="NCBIfam" id="TIGR00414">
    <property type="entry name" value="serS"/>
    <property type="match status" value="1"/>
</dbReference>
<feature type="binding site" evidence="9">
    <location>
        <begin position="302"/>
        <end position="304"/>
    </location>
    <ligand>
        <name>ATP</name>
        <dbReference type="ChEBI" id="CHEBI:30616"/>
    </ligand>
</feature>
<keyword evidence="2" id="KW-0436">Ligase</keyword>
<dbReference type="InterPro" id="IPR045864">
    <property type="entry name" value="aa-tRNA-synth_II/BPL/LPL"/>
</dbReference>
<keyword evidence="3" id="KW-0547">Nucleotide-binding</keyword>
<feature type="coiled-coil region" evidence="10">
    <location>
        <begin position="110"/>
        <end position="137"/>
    </location>
</feature>
<dbReference type="SUPFAM" id="SSF46589">
    <property type="entry name" value="tRNA-binding arm"/>
    <property type="match status" value="1"/>
</dbReference>
<evidence type="ECO:0000256" key="6">
    <source>
        <dbReference type="ARBA" id="ARBA00031113"/>
    </source>
</evidence>
<dbReference type="GO" id="GO:0005524">
    <property type="term" value="F:ATP binding"/>
    <property type="evidence" value="ECO:0007669"/>
    <property type="project" value="UniProtKB-KW"/>
</dbReference>
<evidence type="ECO:0000256" key="2">
    <source>
        <dbReference type="ARBA" id="ARBA00022598"/>
    </source>
</evidence>
<evidence type="ECO:0000256" key="1">
    <source>
        <dbReference type="ARBA" id="ARBA00012840"/>
    </source>
</evidence>
<name>A0A166BP23_9AGAM</name>
<proteinExistence type="predicted"/>
<evidence type="ECO:0000259" key="11">
    <source>
        <dbReference type="PROSITE" id="PS50862"/>
    </source>
</evidence>
<evidence type="ECO:0000256" key="7">
    <source>
        <dbReference type="ARBA" id="ARBA00034892"/>
    </source>
</evidence>
<dbReference type="SUPFAM" id="SSF55681">
    <property type="entry name" value="Class II aaRS and biotin synthetases"/>
    <property type="match status" value="1"/>
</dbReference>
<evidence type="ECO:0000256" key="10">
    <source>
        <dbReference type="SAM" id="Coils"/>
    </source>
</evidence>
<feature type="binding site" evidence="8">
    <location>
        <position position="434"/>
    </location>
    <ligand>
        <name>L-serine</name>
        <dbReference type="ChEBI" id="CHEBI:33384"/>
    </ligand>
</feature>
<keyword evidence="13" id="KW-1185">Reference proteome</keyword>
<evidence type="ECO:0000256" key="5">
    <source>
        <dbReference type="ARBA" id="ARBA00023146"/>
    </source>
</evidence>
<dbReference type="PROSITE" id="PS50862">
    <property type="entry name" value="AA_TRNA_LIGASE_II"/>
    <property type="match status" value="1"/>
</dbReference>
<feature type="binding site" evidence="9">
    <location>
        <begin position="389"/>
        <end position="392"/>
    </location>
    <ligand>
        <name>ATP</name>
        <dbReference type="ChEBI" id="CHEBI:30616"/>
    </ligand>
</feature>
<protein>
    <recommendedName>
        <fullName evidence="1">serine--tRNA ligase</fullName>
        <ecNumber evidence="1">6.1.1.11</ecNumber>
    </recommendedName>
    <alternativeName>
        <fullName evidence="6">Seryl-tRNA synthetase</fullName>
    </alternativeName>
    <alternativeName>
        <fullName evidence="7">Seryl-tRNA(Ser) synthetase</fullName>
    </alternativeName>
</protein>
<dbReference type="STRING" id="1314776.A0A166BP23"/>
<accession>A0A166BP23</accession>
<feature type="domain" description="Aminoacyl-transfer RNA synthetases class-II family profile" evidence="11">
    <location>
        <begin position="174"/>
        <end position="465"/>
    </location>
</feature>
<organism evidence="12 13">
    <name type="scientific">Sistotremastrum suecicum HHB10207 ss-3</name>
    <dbReference type="NCBI Taxonomy" id="1314776"/>
    <lineage>
        <taxon>Eukaryota</taxon>
        <taxon>Fungi</taxon>
        <taxon>Dikarya</taxon>
        <taxon>Basidiomycota</taxon>
        <taxon>Agaricomycotina</taxon>
        <taxon>Agaricomycetes</taxon>
        <taxon>Sistotremastrales</taxon>
        <taxon>Sistotremastraceae</taxon>
        <taxon>Sistotremastrum</taxon>
    </lineage>
</organism>
<dbReference type="GO" id="GO:0004828">
    <property type="term" value="F:serine-tRNA ligase activity"/>
    <property type="evidence" value="ECO:0007669"/>
    <property type="project" value="UniProtKB-EC"/>
</dbReference>
<dbReference type="Proteomes" id="UP000076798">
    <property type="component" value="Unassembled WGS sequence"/>
</dbReference>
<dbReference type="PIRSF" id="PIRSF001529">
    <property type="entry name" value="Ser-tRNA-synth_IIa"/>
    <property type="match status" value="1"/>
</dbReference>
<feature type="binding site" evidence="8">
    <location>
        <position position="271"/>
    </location>
    <ligand>
        <name>L-serine</name>
        <dbReference type="ChEBI" id="CHEBI:33384"/>
    </ligand>
</feature>
<gene>
    <name evidence="12" type="ORF">SISSUDRAFT_1049633</name>
</gene>
<feature type="binding site" evidence="8">
    <location>
        <position position="325"/>
    </location>
    <ligand>
        <name>L-serine</name>
        <dbReference type="ChEBI" id="CHEBI:33384"/>
    </ligand>
</feature>
<keyword evidence="4 9" id="KW-0067">ATP-binding</keyword>
<dbReference type="InterPro" id="IPR010978">
    <property type="entry name" value="tRNA-bd_arm"/>
</dbReference>
<feature type="site" description="Important for serine binding" evidence="8">
    <location>
        <position position="436"/>
    </location>
</feature>
<dbReference type="PRINTS" id="PR00981">
    <property type="entry name" value="TRNASYNTHSER"/>
</dbReference>
<dbReference type="InterPro" id="IPR002317">
    <property type="entry name" value="Ser-tRNA-ligase_type_1"/>
</dbReference>
<evidence type="ECO:0000313" key="13">
    <source>
        <dbReference type="Proteomes" id="UP000076798"/>
    </source>
</evidence>
<dbReference type="Pfam" id="PF00587">
    <property type="entry name" value="tRNA-synt_2b"/>
    <property type="match status" value="1"/>
</dbReference>
<keyword evidence="10" id="KW-0175">Coiled coil</keyword>
<dbReference type="InterPro" id="IPR006195">
    <property type="entry name" value="aa-tRNA-synth_II"/>
</dbReference>
<dbReference type="EC" id="6.1.1.11" evidence="1"/>